<sequence>MELKWLALVLVVLSLGAGLCDGCLEEERSALFQLKPFFEFINYKFQPNNFELNPKKESSSNCCEWERVECNPITGRVTHLFLNYSGYNKMDWYLNASLFLPFEELQSLSLIGNSIAGCVVNQGFERLSLKLDKLENLDLSENYFNDSILASLSELSSLKSLNLAYNILTGSNPTNESNNNWMNLKELYLGGNEINSLGSLFHGKEGMKLNKLEVLSLYDNLFNNSIFPSLAVLSNLKSLDLSYNQLEGAIYTKDLNALSNLEDLILSGNEVNGFIPSQGIRLMNLKVVDLSRNDFNNSIMSSLATLSNLKTLWIDIYQCNGLIDMKGKNHPSPHPQYFYFLKKKKEILNE</sequence>
<evidence type="ECO:0000313" key="2">
    <source>
        <dbReference type="EMBL" id="TYJ31539.1"/>
    </source>
</evidence>
<evidence type="ECO:0000256" key="1">
    <source>
        <dbReference type="SAM" id="SignalP"/>
    </source>
</evidence>
<dbReference type="SUPFAM" id="SSF52058">
    <property type="entry name" value="L domain-like"/>
    <property type="match status" value="1"/>
</dbReference>
<dbReference type="InterPro" id="IPR032675">
    <property type="entry name" value="LRR_dom_sf"/>
</dbReference>
<dbReference type="EMBL" id="CM017641">
    <property type="protein sequence ID" value="TYJ31539.1"/>
    <property type="molecule type" value="Genomic_DNA"/>
</dbReference>
<organism evidence="2 3">
    <name type="scientific">Gossypium mustelinum</name>
    <name type="common">Cotton</name>
    <name type="synonym">Gossypium caicoense</name>
    <dbReference type="NCBI Taxonomy" id="34275"/>
    <lineage>
        <taxon>Eukaryota</taxon>
        <taxon>Viridiplantae</taxon>
        <taxon>Streptophyta</taxon>
        <taxon>Embryophyta</taxon>
        <taxon>Tracheophyta</taxon>
        <taxon>Spermatophyta</taxon>
        <taxon>Magnoliopsida</taxon>
        <taxon>eudicotyledons</taxon>
        <taxon>Gunneridae</taxon>
        <taxon>Pentapetalae</taxon>
        <taxon>rosids</taxon>
        <taxon>malvids</taxon>
        <taxon>Malvales</taxon>
        <taxon>Malvaceae</taxon>
        <taxon>Malvoideae</taxon>
        <taxon>Gossypium</taxon>
    </lineage>
</organism>
<proteinExistence type="predicted"/>
<dbReference type="InterPro" id="IPR052595">
    <property type="entry name" value="LRRC69/RLP"/>
</dbReference>
<dbReference type="InterPro" id="IPR001611">
    <property type="entry name" value="Leu-rich_rpt"/>
</dbReference>
<name>A0A5D2YZU5_GOSMU</name>
<keyword evidence="1" id="KW-0732">Signal</keyword>
<reference evidence="2 3" key="1">
    <citation type="submission" date="2019-07" db="EMBL/GenBank/DDBJ databases">
        <title>WGS assembly of Gossypium mustelinum.</title>
        <authorList>
            <person name="Chen Z.J."/>
            <person name="Sreedasyam A."/>
            <person name="Ando A."/>
            <person name="Song Q."/>
            <person name="De L."/>
            <person name="Hulse-Kemp A."/>
            <person name="Ding M."/>
            <person name="Ye W."/>
            <person name="Kirkbride R."/>
            <person name="Jenkins J."/>
            <person name="Plott C."/>
            <person name="Lovell J."/>
            <person name="Lin Y.-M."/>
            <person name="Vaughn R."/>
            <person name="Liu B."/>
            <person name="Li W."/>
            <person name="Simpson S."/>
            <person name="Scheffler B."/>
            <person name="Saski C."/>
            <person name="Grover C."/>
            <person name="Hu G."/>
            <person name="Conover J."/>
            <person name="Carlson J."/>
            <person name="Shu S."/>
            <person name="Boston L."/>
            <person name="Williams M."/>
            <person name="Peterson D."/>
            <person name="Mcgee K."/>
            <person name="Jones D."/>
            <person name="Wendel J."/>
            <person name="Stelly D."/>
            <person name="Grimwood J."/>
            <person name="Schmutz J."/>
        </authorList>
    </citation>
    <scope>NUCLEOTIDE SEQUENCE [LARGE SCALE GENOMIC DNA]</scope>
    <source>
        <strain evidence="2">1408120.09</strain>
    </source>
</reference>
<dbReference type="Pfam" id="PF00560">
    <property type="entry name" value="LRR_1"/>
    <property type="match status" value="1"/>
</dbReference>
<dbReference type="PRINTS" id="PR00019">
    <property type="entry name" value="LEURICHRPT"/>
</dbReference>
<evidence type="ECO:0000313" key="3">
    <source>
        <dbReference type="Proteomes" id="UP000323597"/>
    </source>
</evidence>
<accession>A0A5D2YZU5</accession>
<evidence type="ECO:0008006" key="4">
    <source>
        <dbReference type="Google" id="ProtNLM"/>
    </source>
</evidence>
<feature type="signal peptide" evidence="1">
    <location>
        <begin position="1"/>
        <end position="22"/>
    </location>
</feature>
<protein>
    <recommendedName>
        <fullName evidence="4">Leucine-rich repeat-containing N-terminal plant-type domain-containing protein</fullName>
    </recommendedName>
</protein>
<dbReference type="Proteomes" id="UP000323597">
    <property type="component" value="Chromosome A06"/>
</dbReference>
<dbReference type="PANTHER" id="PTHR48057">
    <property type="entry name" value="LEUCINE-RICH REPEAT SERINE/THREONINE-PROTEIN KINASE 1"/>
    <property type="match status" value="1"/>
</dbReference>
<dbReference type="AlphaFoldDB" id="A0A5D2YZU5"/>
<keyword evidence="3" id="KW-1185">Reference proteome</keyword>
<dbReference type="PROSITE" id="PS51450">
    <property type="entry name" value="LRR"/>
    <property type="match status" value="1"/>
</dbReference>
<feature type="chain" id="PRO_5023003564" description="Leucine-rich repeat-containing N-terminal plant-type domain-containing protein" evidence="1">
    <location>
        <begin position="23"/>
        <end position="350"/>
    </location>
</feature>
<dbReference type="Pfam" id="PF13516">
    <property type="entry name" value="LRR_6"/>
    <property type="match status" value="2"/>
</dbReference>
<dbReference type="Gene3D" id="3.80.10.10">
    <property type="entry name" value="Ribonuclease Inhibitor"/>
    <property type="match status" value="2"/>
</dbReference>
<gene>
    <name evidence="2" type="ORF">E1A91_A06G205900v1</name>
</gene>
<dbReference type="PANTHER" id="PTHR48057:SF30">
    <property type="entry name" value="DNA-DAMAGE-REPAIR_TOLERATION DRT100-LIKE PROTEIN"/>
    <property type="match status" value="1"/>
</dbReference>